<organism evidence="3 4">
    <name type="scientific">Tricholomella constricta</name>
    <dbReference type="NCBI Taxonomy" id="117010"/>
    <lineage>
        <taxon>Eukaryota</taxon>
        <taxon>Fungi</taxon>
        <taxon>Dikarya</taxon>
        <taxon>Basidiomycota</taxon>
        <taxon>Agaricomycotina</taxon>
        <taxon>Agaricomycetes</taxon>
        <taxon>Agaricomycetidae</taxon>
        <taxon>Agaricales</taxon>
        <taxon>Tricholomatineae</taxon>
        <taxon>Lyophyllaceae</taxon>
        <taxon>Tricholomella</taxon>
    </lineage>
</organism>
<dbReference type="OrthoDB" id="3013353at2759"/>
<dbReference type="Gene3D" id="2.60.120.260">
    <property type="entry name" value="Galactose-binding domain-like"/>
    <property type="match status" value="2"/>
</dbReference>
<comment type="caution">
    <text evidence="3">The sequence shown here is derived from an EMBL/GenBank/DDBJ whole genome shotgun (WGS) entry which is preliminary data.</text>
</comment>
<reference evidence="3 4" key="1">
    <citation type="journal article" date="2020" name="ISME J.">
        <title>Uncovering the hidden diversity of litter-decomposition mechanisms in mushroom-forming fungi.</title>
        <authorList>
            <person name="Floudas D."/>
            <person name="Bentzer J."/>
            <person name="Ahren D."/>
            <person name="Johansson T."/>
            <person name="Persson P."/>
            <person name="Tunlid A."/>
        </authorList>
    </citation>
    <scope>NUCLEOTIDE SEQUENCE [LARGE SCALE GENOMIC DNA]</scope>
    <source>
        <strain evidence="3 4">CBS 661.87</strain>
    </source>
</reference>
<accession>A0A8H5H884</accession>
<gene>
    <name evidence="3" type="ORF">D9615_007052</name>
</gene>
<evidence type="ECO:0000256" key="1">
    <source>
        <dbReference type="SAM" id="MobiDB-lite"/>
    </source>
</evidence>
<evidence type="ECO:0008006" key="5">
    <source>
        <dbReference type="Google" id="ProtNLM"/>
    </source>
</evidence>
<proteinExistence type="predicted"/>
<keyword evidence="2" id="KW-0472">Membrane</keyword>
<keyword evidence="4" id="KW-1185">Reference proteome</keyword>
<feature type="region of interest" description="Disordered" evidence="1">
    <location>
        <begin position="282"/>
        <end position="309"/>
    </location>
</feature>
<evidence type="ECO:0000256" key="2">
    <source>
        <dbReference type="SAM" id="Phobius"/>
    </source>
</evidence>
<keyword evidence="2" id="KW-1133">Transmembrane helix</keyword>
<feature type="compositionally biased region" description="Polar residues" evidence="1">
    <location>
        <begin position="416"/>
        <end position="427"/>
    </location>
</feature>
<feature type="compositionally biased region" description="Low complexity" evidence="1">
    <location>
        <begin position="289"/>
        <end position="309"/>
    </location>
</feature>
<evidence type="ECO:0000313" key="3">
    <source>
        <dbReference type="EMBL" id="KAF5378527.1"/>
    </source>
</evidence>
<dbReference type="AlphaFoldDB" id="A0A8H5H884"/>
<evidence type="ECO:0000313" key="4">
    <source>
        <dbReference type="Proteomes" id="UP000565441"/>
    </source>
</evidence>
<dbReference type="EMBL" id="JAACJP010000019">
    <property type="protein sequence ID" value="KAF5378527.1"/>
    <property type="molecule type" value="Genomic_DNA"/>
</dbReference>
<name>A0A8H5H884_9AGAR</name>
<feature type="transmembrane region" description="Helical" evidence="2">
    <location>
        <begin position="359"/>
        <end position="381"/>
    </location>
</feature>
<sequence length="449" mass="47876">MAGSDRLVIIDDTDPSIHYSGQGWFLDRGSTDDAGNFGPTWNRTSHGTRASDSVSFSFEGTHVLVFGAMQITKLNSDGTLFDPTWECFIDDNNVGAQKPFFAVENGWQLCEAPDLADGPHEITIRVKTAGGVFWLDSLRYRPSPGASVPGSIYIDNNDPAIQYDGSWGKVSSVMRTTRKGAIVKVDFVGTRVQWFGWYLGESPHAAALGTYTVDGGSPVSFVLKGLSDSTNQTHYGQQLFATSPLPQGPHSIIVTYNGGDAVTPLTLRFLVVTDTSGTFVTQSNPIPNPLAAPDSSAPSPAPSSESTPLLSSVPSSFLPPVSSPLILSNTLPITSTVSSPISSSAPSPETFHPHRTSTLIGAIIGGVIGGLTLLAAIIFFYRRRRIRRQAVLEDQTAVPFMHSQDLHSQDLPPPYNASSSALESNRSGTKPLIPISLVTRGTGGNTLLS</sequence>
<protein>
    <recommendedName>
        <fullName evidence="5">Transmembrane protein</fullName>
    </recommendedName>
</protein>
<feature type="region of interest" description="Disordered" evidence="1">
    <location>
        <begin position="405"/>
        <end position="427"/>
    </location>
</feature>
<dbReference type="Proteomes" id="UP000565441">
    <property type="component" value="Unassembled WGS sequence"/>
</dbReference>
<keyword evidence="2" id="KW-0812">Transmembrane</keyword>